<organism evidence="1 2">
    <name type="scientific">Dactylosporangium cerinum</name>
    <dbReference type="NCBI Taxonomy" id="1434730"/>
    <lineage>
        <taxon>Bacteria</taxon>
        <taxon>Bacillati</taxon>
        <taxon>Actinomycetota</taxon>
        <taxon>Actinomycetes</taxon>
        <taxon>Micromonosporales</taxon>
        <taxon>Micromonosporaceae</taxon>
        <taxon>Dactylosporangium</taxon>
    </lineage>
</organism>
<gene>
    <name evidence="1" type="ORF">ACFPIJ_29815</name>
</gene>
<sequence length="150" mass="17149">MSLHYEWTLRLRLRPDTPQSVLAELRFHLGLTDQPPERPELEAWQCLLPVPDDTMPGGWARSLESNALYVRMYLVDDAMYDLMRSVPRWLAPWSLTQGWIGVAYVHPSGEPWMHFYVQDGYAYIGEPGGELGAFDRTAPPFTLPRTTGGE</sequence>
<accession>A0ABV9W2T9</accession>
<keyword evidence="2" id="KW-1185">Reference proteome</keyword>
<proteinExistence type="predicted"/>
<comment type="caution">
    <text evidence="1">The sequence shown here is derived from an EMBL/GenBank/DDBJ whole genome shotgun (WGS) entry which is preliminary data.</text>
</comment>
<name>A0ABV9W2T9_9ACTN</name>
<evidence type="ECO:0000313" key="1">
    <source>
        <dbReference type="EMBL" id="MFC5002016.1"/>
    </source>
</evidence>
<reference evidence="2" key="1">
    <citation type="journal article" date="2019" name="Int. J. Syst. Evol. Microbiol.">
        <title>The Global Catalogue of Microorganisms (GCM) 10K type strain sequencing project: providing services to taxonomists for standard genome sequencing and annotation.</title>
        <authorList>
            <consortium name="The Broad Institute Genomics Platform"/>
            <consortium name="The Broad Institute Genome Sequencing Center for Infectious Disease"/>
            <person name="Wu L."/>
            <person name="Ma J."/>
        </authorList>
    </citation>
    <scope>NUCLEOTIDE SEQUENCE [LARGE SCALE GENOMIC DNA]</scope>
    <source>
        <strain evidence="2">CGMCC 4.7152</strain>
    </source>
</reference>
<dbReference type="EMBL" id="JBHSIU010000041">
    <property type="protein sequence ID" value="MFC5002016.1"/>
    <property type="molecule type" value="Genomic_DNA"/>
</dbReference>
<protein>
    <submittedName>
        <fullName evidence="1">Uncharacterized protein</fullName>
    </submittedName>
</protein>
<dbReference type="RefSeq" id="WP_380119706.1">
    <property type="nucleotide sequence ID" value="NZ_JBHSIU010000041.1"/>
</dbReference>
<dbReference type="Proteomes" id="UP001595912">
    <property type="component" value="Unassembled WGS sequence"/>
</dbReference>
<evidence type="ECO:0000313" key="2">
    <source>
        <dbReference type="Proteomes" id="UP001595912"/>
    </source>
</evidence>